<dbReference type="InterPro" id="IPR050111">
    <property type="entry name" value="C-type_lectin/snaclec_domain"/>
</dbReference>
<dbReference type="GO" id="GO:0030246">
    <property type="term" value="F:carbohydrate binding"/>
    <property type="evidence" value="ECO:0007669"/>
    <property type="project" value="UniProtKB-KW"/>
</dbReference>
<sequence>MVRVQPEKSRDNLDDEVMDYQFHQFGPPDNSSLSGEIKITTQPGMKRIVAFVLYGFLVLLLLILLMVTGIKFSQLNKEITDVKLHLESMSHAGVSSPSSSVAFQTASETTVQKEAQVTGACKDGWTSFSESCYLLSTTAATWIKAQSLCVAQGGHLLVLNNVEELDYISSVVQIYSNYWIGLVERHEEGHWTWVDGTDFSSTPTFWDEGQPDNWALRENGEDCGQLHASDRRKRKRWNDADCSLQYQYICEHRA</sequence>
<evidence type="ECO:0000313" key="5">
    <source>
        <dbReference type="Ensembl" id="ENSSLDP00000021359.1"/>
    </source>
</evidence>
<dbReference type="RefSeq" id="XP_023249816.1">
    <property type="nucleotide sequence ID" value="XM_023394048.1"/>
</dbReference>
<proteinExistence type="predicted"/>
<dbReference type="InterPro" id="IPR016186">
    <property type="entry name" value="C-type_lectin-like/link_sf"/>
</dbReference>
<keyword evidence="6" id="KW-1185">Reference proteome</keyword>
<organism evidence="5 6">
    <name type="scientific">Seriola lalandi dorsalis</name>
    <dbReference type="NCBI Taxonomy" id="1841481"/>
    <lineage>
        <taxon>Eukaryota</taxon>
        <taxon>Metazoa</taxon>
        <taxon>Chordata</taxon>
        <taxon>Craniata</taxon>
        <taxon>Vertebrata</taxon>
        <taxon>Euteleostomi</taxon>
        <taxon>Actinopterygii</taxon>
        <taxon>Neopterygii</taxon>
        <taxon>Teleostei</taxon>
        <taxon>Neoteleostei</taxon>
        <taxon>Acanthomorphata</taxon>
        <taxon>Carangaria</taxon>
        <taxon>Carangiformes</taxon>
        <taxon>Carangidae</taxon>
        <taxon>Seriola</taxon>
    </lineage>
</organism>
<reference evidence="5" key="1">
    <citation type="submission" date="2025-08" db="UniProtKB">
        <authorList>
            <consortium name="Ensembl"/>
        </authorList>
    </citation>
    <scope>IDENTIFICATION</scope>
</reference>
<keyword evidence="1" id="KW-0430">Lectin</keyword>
<dbReference type="OrthoDB" id="8935730at2759"/>
<dbReference type="SMART" id="SM00034">
    <property type="entry name" value="CLECT"/>
    <property type="match status" value="1"/>
</dbReference>
<dbReference type="Ensembl" id="ENSSLDT00000022066.1">
    <property type="protein sequence ID" value="ENSSLDP00000021359.1"/>
    <property type="gene ID" value="ENSSLDG00000016689.1"/>
</dbReference>
<dbReference type="SUPFAM" id="SSF56436">
    <property type="entry name" value="C-type lectin-like"/>
    <property type="match status" value="1"/>
</dbReference>
<dbReference type="GeneTree" id="ENSGT00940000164508"/>
<protein>
    <submittedName>
        <fullName evidence="5">Asialoglycoprotein receptor-like 1</fullName>
    </submittedName>
</protein>
<evidence type="ECO:0000256" key="1">
    <source>
        <dbReference type="ARBA" id="ARBA00022734"/>
    </source>
</evidence>
<feature type="domain" description="C-type lectin" evidence="4">
    <location>
        <begin position="128"/>
        <end position="251"/>
    </location>
</feature>
<keyword evidence="3" id="KW-0812">Transmembrane</keyword>
<keyword evidence="3" id="KW-1133">Transmembrane helix</keyword>
<dbReference type="InterPro" id="IPR018378">
    <property type="entry name" value="C-type_lectin_CS"/>
</dbReference>
<keyword evidence="2" id="KW-1015">Disulfide bond</keyword>
<evidence type="ECO:0000256" key="2">
    <source>
        <dbReference type="ARBA" id="ARBA00023157"/>
    </source>
</evidence>
<evidence type="ECO:0000259" key="4">
    <source>
        <dbReference type="PROSITE" id="PS50041"/>
    </source>
</evidence>
<dbReference type="KEGG" id="slal:111645027"/>
<dbReference type="PROSITE" id="PS00615">
    <property type="entry name" value="C_TYPE_LECTIN_1"/>
    <property type="match status" value="1"/>
</dbReference>
<dbReference type="AlphaFoldDB" id="A0A3B4YE88"/>
<dbReference type="PROSITE" id="PS50041">
    <property type="entry name" value="C_TYPE_LECTIN_2"/>
    <property type="match status" value="1"/>
</dbReference>
<dbReference type="Pfam" id="PF00059">
    <property type="entry name" value="Lectin_C"/>
    <property type="match status" value="1"/>
</dbReference>
<dbReference type="PANTHER" id="PTHR22803">
    <property type="entry name" value="MANNOSE, PHOSPHOLIPASE, LECTIN RECEPTOR RELATED"/>
    <property type="match status" value="1"/>
</dbReference>
<dbReference type="CDD" id="cd03590">
    <property type="entry name" value="CLECT_DC-SIGN_like"/>
    <property type="match status" value="1"/>
</dbReference>
<dbReference type="InterPro" id="IPR016187">
    <property type="entry name" value="CTDL_fold"/>
</dbReference>
<name>A0A3B4YE88_SERLL</name>
<keyword evidence="3" id="KW-0472">Membrane</keyword>
<evidence type="ECO:0000256" key="3">
    <source>
        <dbReference type="SAM" id="Phobius"/>
    </source>
</evidence>
<dbReference type="InterPro" id="IPR001304">
    <property type="entry name" value="C-type_lectin-like"/>
</dbReference>
<dbReference type="GeneID" id="111645027"/>
<reference evidence="5" key="2">
    <citation type="submission" date="2025-09" db="UniProtKB">
        <authorList>
            <consortium name="Ensembl"/>
        </authorList>
    </citation>
    <scope>IDENTIFICATION</scope>
</reference>
<dbReference type="Gene3D" id="3.10.100.10">
    <property type="entry name" value="Mannose-Binding Protein A, subunit A"/>
    <property type="match status" value="1"/>
</dbReference>
<feature type="transmembrane region" description="Helical" evidence="3">
    <location>
        <begin position="48"/>
        <end position="70"/>
    </location>
</feature>
<dbReference type="InterPro" id="IPR033989">
    <property type="entry name" value="CD209-like_CTLD"/>
</dbReference>
<evidence type="ECO:0000313" key="6">
    <source>
        <dbReference type="Proteomes" id="UP000261360"/>
    </source>
</evidence>
<dbReference type="CTD" id="100000463"/>
<dbReference type="Proteomes" id="UP000261360">
    <property type="component" value="Unplaced"/>
</dbReference>
<accession>A0A3B4YE88</accession>